<name>A0ABD0LIW6_9CAEN</name>
<proteinExistence type="predicted"/>
<evidence type="ECO:0000313" key="2">
    <source>
        <dbReference type="Proteomes" id="UP001519460"/>
    </source>
</evidence>
<evidence type="ECO:0000313" key="1">
    <source>
        <dbReference type="EMBL" id="KAK7499460.1"/>
    </source>
</evidence>
<reference evidence="1 2" key="1">
    <citation type="journal article" date="2023" name="Sci. Data">
        <title>Genome assembly of the Korean intertidal mud-creeper Batillaria attramentaria.</title>
        <authorList>
            <person name="Patra A.K."/>
            <person name="Ho P.T."/>
            <person name="Jun S."/>
            <person name="Lee S.J."/>
            <person name="Kim Y."/>
            <person name="Won Y.J."/>
        </authorList>
    </citation>
    <scope>NUCLEOTIDE SEQUENCE [LARGE SCALE GENOMIC DNA]</scope>
    <source>
        <strain evidence="1">Wonlab-2016</strain>
    </source>
</reference>
<dbReference type="AlphaFoldDB" id="A0ABD0LIW6"/>
<feature type="non-terminal residue" evidence="1">
    <location>
        <position position="1"/>
    </location>
</feature>
<dbReference type="EMBL" id="JACVVK020000044">
    <property type="protein sequence ID" value="KAK7499460.1"/>
    <property type="molecule type" value="Genomic_DNA"/>
</dbReference>
<protein>
    <submittedName>
        <fullName evidence="1">Uncharacterized protein</fullName>
    </submittedName>
</protein>
<organism evidence="1 2">
    <name type="scientific">Batillaria attramentaria</name>
    <dbReference type="NCBI Taxonomy" id="370345"/>
    <lineage>
        <taxon>Eukaryota</taxon>
        <taxon>Metazoa</taxon>
        <taxon>Spiralia</taxon>
        <taxon>Lophotrochozoa</taxon>
        <taxon>Mollusca</taxon>
        <taxon>Gastropoda</taxon>
        <taxon>Caenogastropoda</taxon>
        <taxon>Sorbeoconcha</taxon>
        <taxon>Cerithioidea</taxon>
        <taxon>Batillariidae</taxon>
        <taxon>Batillaria</taxon>
    </lineage>
</organism>
<gene>
    <name evidence="1" type="ORF">BaRGS_00009435</name>
</gene>
<accession>A0ABD0LIW6</accession>
<comment type="caution">
    <text evidence="1">The sequence shown here is derived from an EMBL/GenBank/DDBJ whole genome shotgun (WGS) entry which is preliminary data.</text>
</comment>
<sequence>LYDKEGICLPPVLSRNVAPLLDGDAKRFQDNYFWLNNGILEPICGYRHKELVVCTVRNSVPCYRSGKGDQLVQKHNKQAIKCKPKNCGQTCPSLSRFLRPIDGQAPAAAVMSHSRCYGCG</sequence>
<dbReference type="Proteomes" id="UP001519460">
    <property type="component" value="Unassembled WGS sequence"/>
</dbReference>
<keyword evidence="2" id="KW-1185">Reference proteome</keyword>